<comment type="caution">
    <text evidence="1">The sequence shown here is derived from an EMBL/GenBank/DDBJ whole genome shotgun (WGS) entry which is preliminary data.</text>
</comment>
<keyword evidence="2" id="KW-1185">Reference proteome</keyword>
<gene>
    <name evidence="1" type="ORF">FF38_10534</name>
</gene>
<dbReference type="AlphaFoldDB" id="A0A0L0BZ16"/>
<sequence>MTKIDVILIALYQQHQQQQLIVSEARNNQLQHLAASLNANNRLLWLNASSSHSFKDITFAISLPTTTVWLVPRSCKPYPVFTLITFWLSPSTPVSRVFLNDDDGNDDDYVVDIDDEDICDDRTHCGKSGMNKVFPKHTWTRKENSRALKYDIPSTRLCG</sequence>
<protein>
    <submittedName>
        <fullName evidence="1">Uncharacterized protein</fullName>
    </submittedName>
</protein>
<dbReference type="Proteomes" id="UP000037069">
    <property type="component" value="Unassembled WGS sequence"/>
</dbReference>
<evidence type="ECO:0000313" key="1">
    <source>
        <dbReference type="EMBL" id="KNC24479.1"/>
    </source>
</evidence>
<name>A0A0L0BZ16_LUCCU</name>
<organism evidence="1 2">
    <name type="scientific">Lucilia cuprina</name>
    <name type="common">Green bottle fly</name>
    <name type="synonym">Australian sheep blowfly</name>
    <dbReference type="NCBI Taxonomy" id="7375"/>
    <lineage>
        <taxon>Eukaryota</taxon>
        <taxon>Metazoa</taxon>
        <taxon>Ecdysozoa</taxon>
        <taxon>Arthropoda</taxon>
        <taxon>Hexapoda</taxon>
        <taxon>Insecta</taxon>
        <taxon>Pterygota</taxon>
        <taxon>Neoptera</taxon>
        <taxon>Endopterygota</taxon>
        <taxon>Diptera</taxon>
        <taxon>Brachycera</taxon>
        <taxon>Muscomorpha</taxon>
        <taxon>Oestroidea</taxon>
        <taxon>Calliphoridae</taxon>
        <taxon>Luciliinae</taxon>
        <taxon>Lucilia</taxon>
    </lineage>
</organism>
<reference evidence="1 2" key="1">
    <citation type="journal article" date="2015" name="Nat. Commun.">
        <title>Lucilia cuprina genome unlocks parasitic fly biology to underpin future interventions.</title>
        <authorList>
            <person name="Anstead C.A."/>
            <person name="Korhonen P.K."/>
            <person name="Young N.D."/>
            <person name="Hall R.S."/>
            <person name="Jex A.R."/>
            <person name="Murali S.C."/>
            <person name="Hughes D.S."/>
            <person name="Lee S.F."/>
            <person name="Perry T."/>
            <person name="Stroehlein A.J."/>
            <person name="Ansell B.R."/>
            <person name="Breugelmans B."/>
            <person name="Hofmann A."/>
            <person name="Qu J."/>
            <person name="Dugan S."/>
            <person name="Lee S.L."/>
            <person name="Chao H."/>
            <person name="Dinh H."/>
            <person name="Han Y."/>
            <person name="Doddapaneni H.V."/>
            <person name="Worley K.C."/>
            <person name="Muzny D.M."/>
            <person name="Ioannidis P."/>
            <person name="Waterhouse R.M."/>
            <person name="Zdobnov E.M."/>
            <person name="James P.J."/>
            <person name="Bagnall N.H."/>
            <person name="Kotze A.C."/>
            <person name="Gibbs R.A."/>
            <person name="Richards S."/>
            <person name="Batterham P."/>
            <person name="Gasser R.B."/>
        </authorList>
    </citation>
    <scope>NUCLEOTIDE SEQUENCE [LARGE SCALE GENOMIC DNA]</scope>
    <source>
        <strain evidence="1 2">LS</strain>
        <tissue evidence="1">Full body</tissue>
    </source>
</reference>
<proteinExistence type="predicted"/>
<dbReference type="EMBL" id="JRES01001227">
    <property type="protein sequence ID" value="KNC24479.1"/>
    <property type="molecule type" value="Genomic_DNA"/>
</dbReference>
<evidence type="ECO:0000313" key="2">
    <source>
        <dbReference type="Proteomes" id="UP000037069"/>
    </source>
</evidence>
<accession>A0A0L0BZ16</accession>